<dbReference type="NCBIfam" id="TIGR01733">
    <property type="entry name" value="AA-adenyl-dom"/>
    <property type="match status" value="1"/>
</dbReference>
<dbReference type="InterPro" id="IPR000873">
    <property type="entry name" value="AMP-dep_synth/lig_dom"/>
</dbReference>
<organism evidence="2 3">
    <name type="scientific">Duganella vulcania</name>
    <dbReference type="NCBI Taxonomy" id="2692166"/>
    <lineage>
        <taxon>Bacteria</taxon>
        <taxon>Pseudomonadati</taxon>
        <taxon>Pseudomonadota</taxon>
        <taxon>Betaproteobacteria</taxon>
        <taxon>Burkholderiales</taxon>
        <taxon>Oxalobacteraceae</taxon>
        <taxon>Telluria group</taxon>
        <taxon>Duganella</taxon>
    </lineage>
</organism>
<dbReference type="InterPro" id="IPR020459">
    <property type="entry name" value="AMP-binding"/>
</dbReference>
<dbReference type="InterPro" id="IPR010071">
    <property type="entry name" value="AA_adenyl_dom"/>
</dbReference>
<evidence type="ECO:0000259" key="1">
    <source>
        <dbReference type="Pfam" id="PF00501"/>
    </source>
</evidence>
<gene>
    <name evidence="2" type="ORF">GTP91_33580</name>
</gene>
<accession>A0A845GFT2</accession>
<evidence type="ECO:0000313" key="2">
    <source>
        <dbReference type="EMBL" id="MYM92086.1"/>
    </source>
</evidence>
<dbReference type="InterPro" id="IPR020845">
    <property type="entry name" value="AMP-binding_CS"/>
</dbReference>
<dbReference type="GO" id="GO:0005737">
    <property type="term" value="C:cytoplasm"/>
    <property type="evidence" value="ECO:0007669"/>
    <property type="project" value="TreeGrafter"/>
</dbReference>
<feature type="non-terminal residue" evidence="2">
    <location>
        <position position="1"/>
    </location>
</feature>
<dbReference type="RefSeq" id="WP_161100579.1">
    <property type="nucleotide sequence ID" value="NZ_WWCW01000408.1"/>
</dbReference>
<dbReference type="EMBL" id="WWCW01000408">
    <property type="protein sequence ID" value="MYM92086.1"/>
    <property type="molecule type" value="Genomic_DNA"/>
</dbReference>
<dbReference type="Gene3D" id="2.30.38.10">
    <property type="entry name" value="Luciferase, Domain 3"/>
    <property type="match status" value="1"/>
</dbReference>
<dbReference type="PANTHER" id="PTHR45527">
    <property type="entry name" value="NONRIBOSOMAL PEPTIDE SYNTHETASE"/>
    <property type="match status" value="1"/>
</dbReference>
<dbReference type="PRINTS" id="PR00154">
    <property type="entry name" value="AMPBINDING"/>
</dbReference>
<protein>
    <submittedName>
        <fullName evidence="2">Amino acid adenylation domain-containing protein</fullName>
    </submittedName>
</protein>
<dbReference type="PROSITE" id="PS00455">
    <property type="entry name" value="AMP_BINDING"/>
    <property type="match status" value="1"/>
</dbReference>
<evidence type="ECO:0000313" key="3">
    <source>
        <dbReference type="Proteomes" id="UP000470302"/>
    </source>
</evidence>
<proteinExistence type="predicted"/>
<dbReference type="PANTHER" id="PTHR45527:SF1">
    <property type="entry name" value="FATTY ACID SYNTHASE"/>
    <property type="match status" value="1"/>
</dbReference>
<dbReference type="GO" id="GO:0031177">
    <property type="term" value="F:phosphopantetheine binding"/>
    <property type="evidence" value="ECO:0007669"/>
    <property type="project" value="TreeGrafter"/>
</dbReference>
<dbReference type="CDD" id="cd05930">
    <property type="entry name" value="A_NRPS"/>
    <property type="match status" value="1"/>
</dbReference>
<dbReference type="AlphaFoldDB" id="A0A845GFT2"/>
<feature type="non-terminal residue" evidence="2">
    <location>
        <position position="337"/>
    </location>
</feature>
<dbReference type="Proteomes" id="UP000470302">
    <property type="component" value="Unassembled WGS sequence"/>
</dbReference>
<feature type="domain" description="AMP-dependent synthetase/ligase" evidence="1">
    <location>
        <begin position="2"/>
        <end position="309"/>
    </location>
</feature>
<dbReference type="GO" id="GO:0044550">
    <property type="term" value="P:secondary metabolite biosynthetic process"/>
    <property type="evidence" value="ECO:0007669"/>
    <property type="project" value="TreeGrafter"/>
</dbReference>
<dbReference type="SUPFAM" id="SSF56801">
    <property type="entry name" value="Acetyl-CoA synthetase-like"/>
    <property type="match status" value="1"/>
</dbReference>
<comment type="caution">
    <text evidence="2">The sequence shown here is derived from an EMBL/GenBank/DDBJ whole genome shotgun (WGS) entry which is preliminary data.</text>
</comment>
<name>A0A845GFT2_9BURK</name>
<sequence>RAVAEALAADGVAPGDVVAVLLERSERLAAAFLGVLMAGAVYLPIDPAYPAERITLMLADSGTRVLLTEPGHGEASPAGPLRSIDITALAEAAGTPPPAPRPEDAAYLIYTSGSTGRPKGVVLEHRGAVNLALAQRAGLGIEPRHRIVQFAPVSFDASVWEMVMALLNGACLVVARPDDVRDPAAFAVLLAAERASVATLPPSYLAELSDDALAPLEILVTAGEAPDAPRMRRLAGRLNAVNAYGPTETTVCVSWHRVDPQADDAQGIPIGRAIANCEMFVLDRFGNPAPVGVQGEIVIGGAGLARGYHARPDLTEAAFVPHPWRGGARVYRSGDHG</sequence>
<dbReference type="GO" id="GO:0043041">
    <property type="term" value="P:amino acid activation for nonribosomal peptide biosynthetic process"/>
    <property type="evidence" value="ECO:0007669"/>
    <property type="project" value="TreeGrafter"/>
</dbReference>
<dbReference type="Gene3D" id="3.40.50.980">
    <property type="match status" value="2"/>
</dbReference>
<dbReference type="Pfam" id="PF00501">
    <property type="entry name" value="AMP-binding"/>
    <property type="match status" value="1"/>
</dbReference>
<reference evidence="2 3" key="1">
    <citation type="submission" date="2020-01" db="EMBL/GenBank/DDBJ databases">
        <title>Novel species isolated from a subtropical stream in China.</title>
        <authorList>
            <person name="Lu H."/>
        </authorList>
    </citation>
    <scope>NUCLEOTIDE SEQUENCE [LARGE SCALE GENOMIC DNA]</scope>
    <source>
        <strain evidence="2 3">FT82W</strain>
    </source>
</reference>